<feature type="transmembrane region" description="Helical" evidence="1">
    <location>
        <begin position="20"/>
        <end position="41"/>
    </location>
</feature>
<sequence length="75" mass="8651">FHTFFSVTSIFIRALSTHSFQPLFLFFFSLSISLSLCPGNYHQPCQEPCRMEKGEKCVTLPLKFLITFKRSTIGK</sequence>
<dbReference type="Ensembl" id="ENSLBET00000003437.1">
    <property type="protein sequence ID" value="ENSLBEP00000003265.1"/>
    <property type="gene ID" value="ENSLBEG00000002549.1"/>
</dbReference>
<keyword evidence="1" id="KW-0472">Membrane</keyword>
<dbReference type="AlphaFoldDB" id="A0A3Q3E7A7"/>
<evidence type="ECO:0000313" key="2">
    <source>
        <dbReference type="Ensembl" id="ENSLBEP00000003265.1"/>
    </source>
</evidence>
<reference evidence="2" key="1">
    <citation type="submission" date="2025-08" db="UniProtKB">
        <authorList>
            <consortium name="Ensembl"/>
        </authorList>
    </citation>
    <scope>IDENTIFICATION</scope>
</reference>
<protein>
    <submittedName>
        <fullName evidence="2">Uncharacterized protein</fullName>
    </submittedName>
</protein>
<name>A0A3Q3E7A7_9LABR</name>
<dbReference type="Proteomes" id="UP000261660">
    <property type="component" value="Unplaced"/>
</dbReference>
<keyword evidence="1" id="KW-1133">Transmembrane helix</keyword>
<keyword evidence="1" id="KW-0812">Transmembrane</keyword>
<proteinExistence type="predicted"/>
<dbReference type="InParanoid" id="A0A3Q3E7A7"/>
<evidence type="ECO:0000313" key="3">
    <source>
        <dbReference type="Proteomes" id="UP000261660"/>
    </source>
</evidence>
<reference evidence="2" key="2">
    <citation type="submission" date="2025-09" db="UniProtKB">
        <authorList>
            <consortium name="Ensembl"/>
        </authorList>
    </citation>
    <scope>IDENTIFICATION</scope>
</reference>
<keyword evidence="3" id="KW-1185">Reference proteome</keyword>
<accession>A0A3Q3E7A7</accession>
<evidence type="ECO:0000256" key="1">
    <source>
        <dbReference type="SAM" id="Phobius"/>
    </source>
</evidence>
<organism evidence="2 3">
    <name type="scientific">Labrus bergylta</name>
    <name type="common">ballan wrasse</name>
    <dbReference type="NCBI Taxonomy" id="56723"/>
    <lineage>
        <taxon>Eukaryota</taxon>
        <taxon>Metazoa</taxon>
        <taxon>Chordata</taxon>
        <taxon>Craniata</taxon>
        <taxon>Vertebrata</taxon>
        <taxon>Euteleostomi</taxon>
        <taxon>Actinopterygii</taxon>
        <taxon>Neopterygii</taxon>
        <taxon>Teleostei</taxon>
        <taxon>Neoteleostei</taxon>
        <taxon>Acanthomorphata</taxon>
        <taxon>Eupercaria</taxon>
        <taxon>Labriformes</taxon>
        <taxon>Labridae</taxon>
        <taxon>Labrus</taxon>
    </lineage>
</organism>